<keyword evidence="4" id="KW-0812">Transmembrane</keyword>
<evidence type="ECO:0000313" key="7">
    <source>
        <dbReference type="Proteomes" id="UP001302349"/>
    </source>
</evidence>
<evidence type="ECO:0000256" key="3">
    <source>
        <dbReference type="PROSITE-ProRule" id="PRU00433"/>
    </source>
</evidence>
<evidence type="ECO:0000256" key="1">
    <source>
        <dbReference type="ARBA" id="ARBA00022723"/>
    </source>
</evidence>
<evidence type="ECO:0000313" key="6">
    <source>
        <dbReference type="EMBL" id="WOK06185.1"/>
    </source>
</evidence>
<dbReference type="InterPro" id="IPR001611">
    <property type="entry name" value="Leu-rich_rpt"/>
</dbReference>
<dbReference type="Proteomes" id="UP001302349">
    <property type="component" value="Chromosome"/>
</dbReference>
<dbReference type="PROSITE" id="PS51007">
    <property type="entry name" value="CYTC"/>
    <property type="match status" value="1"/>
</dbReference>
<dbReference type="EMBL" id="CP136051">
    <property type="protein sequence ID" value="WOK06185.1"/>
    <property type="molecule type" value="Genomic_DNA"/>
</dbReference>
<feature type="transmembrane region" description="Helical" evidence="4">
    <location>
        <begin position="45"/>
        <end position="62"/>
    </location>
</feature>
<protein>
    <submittedName>
        <fullName evidence="6">C-type cytochrome domain-containing protein</fullName>
    </submittedName>
</protein>
<dbReference type="Pfam" id="PF07635">
    <property type="entry name" value="PSCyt1"/>
    <property type="match status" value="1"/>
</dbReference>
<keyword evidence="4" id="KW-1133">Transmembrane helix</keyword>
<organism evidence="6 7">
    <name type="scientific">Imperialibacter roseus</name>
    <dbReference type="NCBI Taxonomy" id="1324217"/>
    <lineage>
        <taxon>Bacteria</taxon>
        <taxon>Pseudomonadati</taxon>
        <taxon>Bacteroidota</taxon>
        <taxon>Cytophagia</taxon>
        <taxon>Cytophagales</taxon>
        <taxon>Flammeovirgaceae</taxon>
        <taxon>Imperialibacter</taxon>
    </lineage>
</organism>
<dbReference type="SUPFAM" id="SSF52047">
    <property type="entry name" value="RNI-like"/>
    <property type="match status" value="1"/>
</dbReference>
<proteinExistence type="predicted"/>
<dbReference type="Pfam" id="PF13516">
    <property type="entry name" value="LRR_6"/>
    <property type="match status" value="2"/>
</dbReference>
<feature type="domain" description="Cytochrome c" evidence="5">
    <location>
        <begin position="179"/>
        <end position="280"/>
    </location>
</feature>
<keyword evidence="7" id="KW-1185">Reference proteome</keyword>
<keyword evidence="3" id="KW-0349">Heme</keyword>
<dbReference type="InterPro" id="IPR011429">
    <property type="entry name" value="Cyt_c_Planctomycete-type"/>
</dbReference>
<keyword evidence="1 3" id="KW-0479">Metal-binding</keyword>
<dbReference type="InterPro" id="IPR026876">
    <property type="entry name" value="Fn3_assoc_repeat"/>
</dbReference>
<dbReference type="PANTHER" id="PTHR35889">
    <property type="entry name" value="CYCLOINULO-OLIGOSACCHARIDE FRUCTANOTRANSFERASE-RELATED"/>
    <property type="match status" value="1"/>
</dbReference>
<feature type="transmembrane region" description="Helical" evidence="4">
    <location>
        <begin position="7"/>
        <end position="25"/>
    </location>
</feature>
<evidence type="ECO:0000256" key="4">
    <source>
        <dbReference type="SAM" id="Phobius"/>
    </source>
</evidence>
<dbReference type="Gene3D" id="3.80.10.10">
    <property type="entry name" value="Ribonuclease Inhibitor"/>
    <property type="match status" value="1"/>
</dbReference>
<reference evidence="6 7" key="1">
    <citation type="journal article" date="2023" name="Microbiol. Resour. Announc.">
        <title>Complete Genome Sequence of Imperialibacter roseus strain P4T.</title>
        <authorList>
            <person name="Tizabi D.R."/>
            <person name="Bachvaroff T."/>
            <person name="Hill R.T."/>
        </authorList>
    </citation>
    <scope>NUCLEOTIDE SEQUENCE [LARGE SCALE GENOMIC DNA]</scope>
    <source>
        <strain evidence="6 7">P4T</strain>
    </source>
</reference>
<feature type="transmembrane region" description="Helical" evidence="4">
    <location>
        <begin position="80"/>
        <end position="99"/>
    </location>
</feature>
<evidence type="ECO:0000259" key="5">
    <source>
        <dbReference type="PROSITE" id="PS51007"/>
    </source>
</evidence>
<keyword evidence="4" id="KW-0472">Membrane</keyword>
<dbReference type="InterPro" id="IPR032675">
    <property type="entry name" value="LRR_dom_sf"/>
</dbReference>
<evidence type="ECO:0000256" key="2">
    <source>
        <dbReference type="ARBA" id="ARBA00023004"/>
    </source>
</evidence>
<sequence length="713" mass="78353">MSKLRGLISNGSFFVCCLLAFLLVFENSFTTPAWLQVIGRMHPLLLHFPIALLVVYALLVFLSKTPAESPADESLRADDLLLLGSFTAALSALMGLLLSKEGGYAEGSLTWHKWGGALVAFSSYGWYTFRKKTNLQPMLSKGIPVGMLVLITFAGHQGANITHGDNFVLAPITPDASFEDVPFAEAVIYDHMVQPILKEKCMGCHNSRKAKGELVMESPETILAGGKNGLLWDSLNYEASLLLKRIHLPESVEEHMPPEGKNQLTDEEKEVLEAWIAAGAPFDALAVETAPDQPLYQIAQAKFNATKSYDFEAADPVLVESLNSNYRIISPIALNSPALTVSFFSSEAFEPAQLKELDKIRTQVVELSLNKIPVKDEDLALLAAFENLKKLHLNFTNVSDKGLSSLAKLSNLRELSLSGTAVTAAGVSELRPLSTLQKIFIWNTGIDAGQVAELKEVFPNVSFESGFDDKGAVIQLSAPVIVGNDAFFTDPISVKVKHYLNGVTLRYTLDESAPDSISSPIYEDGIPLDGNATINVKAFKDGWYSSEMVSKSFLRSSITPGSVSLLTPPNPKYKGKLEQALFDHIKGTNIHTDGNWLGYQGEPMDVQIMLGEEIPQKSITVSCLNNTGGWIMPPASIDIWYGDHEKNLKLWKKNKVDQPTKNLPVGPAFYTFDLPKEKYKMLKIHIMPVTKLPAWHDAKGNPGWVFVDEVLLN</sequence>
<dbReference type="PANTHER" id="PTHR35889:SF3">
    <property type="entry name" value="F-BOX DOMAIN-CONTAINING PROTEIN"/>
    <property type="match status" value="1"/>
</dbReference>
<keyword evidence="2 3" id="KW-0408">Iron</keyword>
<name>A0ABZ0IP94_9BACT</name>
<dbReference type="InterPro" id="IPR009056">
    <property type="entry name" value="Cyt_c-like_dom"/>
</dbReference>
<dbReference type="Pfam" id="PF13287">
    <property type="entry name" value="Fn3_assoc"/>
    <property type="match status" value="1"/>
</dbReference>
<accession>A0ABZ0IP94</accession>
<gene>
    <name evidence="6" type="ORF">RT717_24210</name>
</gene>
<dbReference type="RefSeq" id="WP_317488918.1">
    <property type="nucleotide sequence ID" value="NZ_CP136051.1"/>
</dbReference>